<protein>
    <recommendedName>
        <fullName evidence="4">DUF3253 domain-containing protein</fullName>
    </recommendedName>
</protein>
<proteinExistence type="predicted"/>
<evidence type="ECO:0000313" key="3">
    <source>
        <dbReference type="Proteomes" id="UP000644699"/>
    </source>
</evidence>
<evidence type="ECO:0008006" key="4">
    <source>
        <dbReference type="Google" id="ProtNLM"/>
    </source>
</evidence>
<sequence length="101" mass="10974">MPPAERLEAEILAMVAARGADKTICPSEVARALLGADETRWRLAMKPIRRVAVRLAQEGRVVLRRKGRIVDPADFKGIYRIGPPADEAGAGKSASVRPDSR</sequence>
<dbReference type="Gene3D" id="1.10.10.10">
    <property type="entry name" value="Winged helix-like DNA-binding domain superfamily/Winged helix DNA-binding domain"/>
    <property type="match status" value="1"/>
</dbReference>
<dbReference type="InterPro" id="IPR036390">
    <property type="entry name" value="WH_DNA-bd_sf"/>
</dbReference>
<dbReference type="InterPro" id="IPR021660">
    <property type="entry name" value="DUF3253"/>
</dbReference>
<dbReference type="AlphaFoldDB" id="A0A917E036"/>
<keyword evidence="3" id="KW-1185">Reference proteome</keyword>
<organism evidence="2 3">
    <name type="scientific">Aureimonas endophytica</name>
    <dbReference type="NCBI Taxonomy" id="2027858"/>
    <lineage>
        <taxon>Bacteria</taxon>
        <taxon>Pseudomonadati</taxon>
        <taxon>Pseudomonadota</taxon>
        <taxon>Alphaproteobacteria</taxon>
        <taxon>Hyphomicrobiales</taxon>
        <taxon>Aurantimonadaceae</taxon>
        <taxon>Aureimonas</taxon>
    </lineage>
</organism>
<dbReference type="Pfam" id="PF11625">
    <property type="entry name" value="DUF3253"/>
    <property type="match status" value="1"/>
</dbReference>
<dbReference type="EMBL" id="BMIQ01000001">
    <property type="protein sequence ID" value="GGD89588.1"/>
    <property type="molecule type" value="Genomic_DNA"/>
</dbReference>
<reference evidence="2" key="1">
    <citation type="journal article" date="2014" name="Int. J. Syst. Evol. Microbiol.">
        <title>Complete genome sequence of Corynebacterium casei LMG S-19264T (=DSM 44701T), isolated from a smear-ripened cheese.</title>
        <authorList>
            <consortium name="US DOE Joint Genome Institute (JGI-PGF)"/>
            <person name="Walter F."/>
            <person name="Albersmeier A."/>
            <person name="Kalinowski J."/>
            <person name="Ruckert C."/>
        </authorList>
    </citation>
    <scope>NUCLEOTIDE SEQUENCE</scope>
    <source>
        <strain evidence="2">CGMCC 1.15367</strain>
    </source>
</reference>
<accession>A0A917E036</accession>
<name>A0A917E036_9HYPH</name>
<feature type="region of interest" description="Disordered" evidence="1">
    <location>
        <begin position="81"/>
        <end position="101"/>
    </location>
</feature>
<comment type="caution">
    <text evidence="2">The sequence shown here is derived from an EMBL/GenBank/DDBJ whole genome shotgun (WGS) entry which is preliminary data.</text>
</comment>
<dbReference type="Proteomes" id="UP000644699">
    <property type="component" value="Unassembled WGS sequence"/>
</dbReference>
<reference evidence="2" key="2">
    <citation type="submission" date="2020-09" db="EMBL/GenBank/DDBJ databases">
        <authorList>
            <person name="Sun Q."/>
            <person name="Zhou Y."/>
        </authorList>
    </citation>
    <scope>NUCLEOTIDE SEQUENCE</scope>
    <source>
        <strain evidence="2">CGMCC 1.15367</strain>
    </source>
</reference>
<evidence type="ECO:0000313" key="2">
    <source>
        <dbReference type="EMBL" id="GGD89588.1"/>
    </source>
</evidence>
<dbReference type="InterPro" id="IPR036388">
    <property type="entry name" value="WH-like_DNA-bd_sf"/>
</dbReference>
<gene>
    <name evidence="2" type="ORF">GCM10011390_05460</name>
</gene>
<dbReference type="RefSeq" id="WP_244639272.1">
    <property type="nucleotide sequence ID" value="NZ_BMIQ01000001.1"/>
</dbReference>
<evidence type="ECO:0000256" key="1">
    <source>
        <dbReference type="SAM" id="MobiDB-lite"/>
    </source>
</evidence>
<dbReference type="SUPFAM" id="SSF46785">
    <property type="entry name" value="Winged helix' DNA-binding domain"/>
    <property type="match status" value="1"/>
</dbReference>